<evidence type="ECO:0000313" key="7">
    <source>
        <dbReference type="Proteomes" id="UP001321047"/>
    </source>
</evidence>
<reference evidence="6 7" key="1">
    <citation type="submission" date="2022-09" db="EMBL/GenBank/DDBJ databases">
        <title>Enrichment on poylsaccharides allowed isolation of novel metabolic and taxonomic groups of Haloarchaea.</title>
        <authorList>
            <person name="Sorokin D.Y."/>
            <person name="Elcheninov A.G."/>
            <person name="Khizhniak T.V."/>
            <person name="Kolganova T.V."/>
            <person name="Kublanov I.V."/>
        </authorList>
    </citation>
    <scope>NUCLEOTIDE SEQUENCE [LARGE SCALE GENOMIC DNA]</scope>
    <source>
        <strain evidence="6 7">AArc-curdl1</strain>
    </source>
</reference>
<evidence type="ECO:0000256" key="4">
    <source>
        <dbReference type="SAM" id="MobiDB-lite"/>
    </source>
</evidence>
<proteinExistence type="inferred from homology"/>
<dbReference type="Gene3D" id="3.40.190.10">
    <property type="entry name" value="Periplasmic binding protein-like II"/>
    <property type="match status" value="1"/>
</dbReference>
<dbReference type="Pfam" id="PF00496">
    <property type="entry name" value="SBP_bac_5"/>
    <property type="match status" value="1"/>
</dbReference>
<dbReference type="Gene3D" id="3.10.105.10">
    <property type="entry name" value="Dipeptide-binding Protein, Domain 3"/>
    <property type="match status" value="2"/>
</dbReference>
<dbReference type="PANTHER" id="PTHR30290:SF9">
    <property type="entry name" value="OLIGOPEPTIDE-BINDING PROTEIN APPA"/>
    <property type="match status" value="1"/>
</dbReference>
<gene>
    <name evidence="6" type="ORF">OB919_02520</name>
</gene>
<feature type="compositionally biased region" description="Gly residues" evidence="4">
    <location>
        <begin position="38"/>
        <end position="59"/>
    </location>
</feature>
<dbReference type="CDD" id="cd00995">
    <property type="entry name" value="PBP2_NikA_DppA_OppA_like"/>
    <property type="match status" value="1"/>
</dbReference>
<feature type="domain" description="Solute-binding protein family 5" evidence="5">
    <location>
        <begin position="314"/>
        <end position="611"/>
    </location>
</feature>
<evidence type="ECO:0000256" key="3">
    <source>
        <dbReference type="ARBA" id="ARBA00022729"/>
    </source>
</evidence>
<keyword evidence="7" id="KW-1185">Reference proteome</keyword>
<sequence>MPQRRGNHPRRRHIIKAGGAAGLAGLAGCFSSDDEDGNGGNGNGGNGGNGNGGNGGNGNGEAEDRGEFLGPDGQVELNLVYATGTDTTETAAEVMANELEDLGFSVSINGVTFDTLLGQYVSNEYTGEGEPEWSAGGFNAGPRDETQSPEQWDLMYGINFNTYPRTPAATDAFWTEQSGTNYYGYAPDVDMAAKYSDFREEPDPEARQEIMAEIFGILSEDVPVNFVSMSDDIVGYQDYIEGPVEVFGGNWDSTTWSATDDTDEYIAASGTDAETLYFPEVNDVPSANRIGLCLDGAYAVDSENQIQPLWLDMEDTGDGQVFVCTLRDNLEWGNGYGQMTAEDWVFQIEEVHQSGDIWDAENGPSTQVGDWEGINVEETGTLEFQLELESVNPDFPLEPVMWGAFCAPKDLYESYAPDADALRQSDEMQEIQYSGNLGPYTFERWDRSSEFVAVRNDDYYMHAHADEMGSEWADAPHFDQYTYRVIEEQSTRLQAFEGGELTTAGIPTDRYQDFVDNDSIDVYEIPQPYLGILAFNQRANGWEELQTREVRQALSMSIDKANITENILRGLAEYTHTFQPEWSEWYDDSQVTEFGVGDSYNKPQAQDYLEEYTSGDYGYDA</sequence>
<dbReference type="GO" id="GO:0015833">
    <property type="term" value="P:peptide transport"/>
    <property type="evidence" value="ECO:0007669"/>
    <property type="project" value="TreeGrafter"/>
</dbReference>
<keyword evidence="2" id="KW-0813">Transport</keyword>
<dbReference type="GO" id="GO:1904680">
    <property type="term" value="F:peptide transmembrane transporter activity"/>
    <property type="evidence" value="ECO:0007669"/>
    <property type="project" value="TreeGrafter"/>
</dbReference>
<dbReference type="RefSeq" id="WP_342806053.1">
    <property type="nucleotide sequence ID" value="NZ_JAOPJZ010000001.1"/>
</dbReference>
<evidence type="ECO:0000313" key="6">
    <source>
        <dbReference type="EMBL" id="MCU4750865.1"/>
    </source>
</evidence>
<organism evidence="6 7">
    <name type="scientific">Natronosalvus hydrolyticus</name>
    <dbReference type="NCBI Taxonomy" id="2979988"/>
    <lineage>
        <taxon>Archaea</taxon>
        <taxon>Methanobacteriati</taxon>
        <taxon>Methanobacteriota</taxon>
        <taxon>Stenosarchaea group</taxon>
        <taxon>Halobacteria</taxon>
        <taxon>Halobacteriales</taxon>
        <taxon>Natrialbaceae</taxon>
        <taxon>Natronosalvus</taxon>
    </lineage>
</organism>
<comment type="similarity">
    <text evidence="1">Belongs to the bacterial solute-binding protein 5 family.</text>
</comment>
<evidence type="ECO:0000256" key="1">
    <source>
        <dbReference type="ARBA" id="ARBA00005695"/>
    </source>
</evidence>
<dbReference type="AlphaFoldDB" id="A0AAP3E5C8"/>
<dbReference type="PANTHER" id="PTHR30290">
    <property type="entry name" value="PERIPLASMIC BINDING COMPONENT OF ABC TRANSPORTER"/>
    <property type="match status" value="1"/>
</dbReference>
<evidence type="ECO:0000256" key="2">
    <source>
        <dbReference type="ARBA" id="ARBA00022448"/>
    </source>
</evidence>
<keyword evidence="3" id="KW-0732">Signal</keyword>
<accession>A0AAP3E5C8</accession>
<evidence type="ECO:0000259" key="5">
    <source>
        <dbReference type="Pfam" id="PF00496"/>
    </source>
</evidence>
<dbReference type="SUPFAM" id="SSF53850">
    <property type="entry name" value="Periplasmic binding protein-like II"/>
    <property type="match status" value="2"/>
</dbReference>
<dbReference type="Proteomes" id="UP001321047">
    <property type="component" value="Unassembled WGS sequence"/>
</dbReference>
<dbReference type="EMBL" id="JAOPJZ010000001">
    <property type="protein sequence ID" value="MCU4750865.1"/>
    <property type="molecule type" value="Genomic_DNA"/>
</dbReference>
<comment type="caution">
    <text evidence="6">The sequence shown here is derived from an EMBL/GenBank/DDBJ whole genome shotgun (WGS) entry which is preliminary data.</text>
</comment>
<feature type="region of interest" description="Disordered" evidence="4">
    <location>
        <begin position="34"/>
        <end position="71"/>
    </location>
</feature>
<dbReference type="InterPro" id="IPR000914">
    <property type="entry name" value="SBP_5_dom"/>
</dbReference>
<dbReference type="Gene3D" id="3.90.76.10">
    <property type="entry name" value="Dipeptide-binding Protein, Domain 1"/>
    <property type="match status" value="1"/>
</dbReference>
<protein>
    <submittedName>
        <fullName evidence="6">ABC transporter substrate-binding protein</fullName>
    </submittedName>
</protein>
<dbReference type="PROSITE" id="PS51257">
    <property type="entry name" value="PROKAR_LIPOPROTEIN"/>
    <property type="match status" value="1"/>
</dbReference>
<name>A0AAP3E5C8_9EURY</name>
<dbReference type="InterPro" id="IPR039424">
    <property type="entry name" value="SBP_5"/>
</dbReference>